<accession>A0A4Z1NNQ0</accession>
<evidence type="ECO:0000313" key="1">
    <source>
        <dbReference type="EMBL" id="TID17366.1"/>
    </source>
</evidence>
<keyword evidence="2" id="KW-1185">Reference proteome</keyword>
<organism evidence="1 2">
    <name type="scientific">Venturia nashicola</name>
    <dbReference type="NCBI Taxonomy" id="86259"/>
    <lineage>
        <taxon>Eukaryota</taxon>
        <taxon>Fungi</taxon>
        <taxon>Dikarya</taxon>
        <taxon>Ascomycota</taxon>
        <taxon>Pezizomycotina</taxon>
        <taxon>Dothideomycetes</taxon>
        <taxon>Pleosporomycetidae</taxon>
        <taxon>Venturiales</taxon>
        <taxon>Venturiaceae</taxon>
        <taxon>Venturia</taxon>
    </lineage>
</organism>
<protein>
    <submittedName>
        <fullName evidence="1">Uncharacterized protein</fullName>
    </submittedName>
</protein>
<dbReference type="Proteomes" id="UP000298493">
    <property type="component" value="Unassembled WGS sequence"/>
</dbReference>
<proteinExistence type="predicted"/>
<sequence>MPAQSLKPPTFEHPRAPVVVSTTPLSILPTCDLIPGPNVTPTSQPPSVASPSDNIYFVQPIGARHLTNESGNGYRKVLKEQGYSVPYPLLQIYVISTILLPRMRASGVQKRRIGSPSSLG</sequence>
<dbReference type="AlphaFoldDB" id="A0A4Z1NNQ0"/>
<name>A0A4Z1NNQ0_9PEZI</name>
<reference evidence="1 2" key="1">
    <citation type="submission" date="2019-04" db="EMBL/GenBank/DDBJ databases">
        <title>High contiguity whole genome sequence and gene annotation resource for two Venturia nashicola isolates.</title>
        <authorList>
            <person name="Prokchorchik M."/>
            <person name="Won K."/>
            <person name="Lee Y."/>
            <person name="Choi E.D."/>
            <person name="Segonzac C."/>
            <person name="Sohn K.H."/>
        </authorList>
    </citation>
    <scope>NUCLEOTIDE SEQUENCE [LARGE SCALE GENOMIC DNA]</scope>
    <source>
        <strain evidence="1 2">PRI2</strain>
    </source>
</reference>
<evidence type="ECO:0000313" key="2">
    <source>
        <dbReference type="Proteomes" id="UP000298493"/>
    </source>
</evidence>
<dbReference type="EMBL" id="SNSC02000016">
    <property type="protein sequence ID" value="TID17366.1"/>
    <property type="molecule type" value="Genomic_DNA"/>
</dbReference>
<comment type="caution">
    <text evidence="1">The sequence shown here is derived from an EMBL/GenBank/DDBJ whole genome shotgun (WGS) entry which is preliminary data.</text>
</comment>
<gene>
    <name evidence="1" type="ORF">E6O75_ATG08112</name>
</gene>